<keyword evidence="1" id="KW-0472">Membrane</keyword>
<evidence type="ECO:0000256" key="1">
    <source>
        <dbReference type="SAM" id="Phobius"/>
    </source>
</evidence>
<evidence type="ECO:0000313" key="3">
    <source>
        <dbReference type="Proteomes" id="UP000501128"/>
    </source>
</evidence>
<name>A0A7L5DSP7_9BACT</name>
<organism evidence="2 3">
    <name type="scientific">Spirosoma rhododendri</name>
    <dbReference type="NCBI Taxonomy" id="2728024"/>
    <lineage>
        <taxon>Bacteria</taxon>
        <taxon>Pseudomonadati</taxon>
        <taxon>Bacteroidota</taxon>
        <taxon>Cytophagia</taxon>
        <taxon>Cytophagales</taxon>
        <taxon>Cytophagaceae</taxon>
        <taxon>Spirosoma</taxon>
    </lineage>
</organism>
<dbReference type="Proteomes" id="UP000501128">
    <property type="component" value="Chromosome"/>
</dbReference>
<sequence length="257" mass="27997">MANLDSVLAVSPALTQQFSRHDLLIANAVAIIPLLRQLTTQVTTQEADRLRQQIQTRLLLAQTQVSSVAAELDCEGERADQLATYLDQADTKRVRRLTIGSVVVGAITTVATALIAGDNANKAVAISGGLVSAGLGGVAAFSSDRRIPFQHARNLLTDIWLAKDQSTAYPPVVWYVLHEKAFSNSSQHVIAYNVRQRWLDYVLPGTSASDQALYFGTGGAYRADDLHTRANMLNQLQSSVRSINQDLQSLLLNLSKR</sequence>
<proteinExistence type="predicted"/>
<keyword evidence="1" id="KW-0812">Transmembrane</keyword>
<feature type="transmembrane region" description="Helical" evidence="1">
    <location>
        <begin position="123"/>
        <end position="141"/>
    </location>
</feature>
<protein>
    <submittedName>
        <fullName evidence="2">Uncharacterized protein</fullName>
    </submittedName>
</protein>
<dbReference type="KEGG" id="srho:HH216_21650"/>
<keyword evidence="3" id="KW-1185">Reference proteome</keyword>
<feature type="transmembrane region" description="Helical" evidence="1">
    <location>
        <begin position="97"/>
        <end position="117"/>
    </location>
</feature>
<gene>
    <name evidence="2" type="ORF">HH216_21650</name>
</gene>
<dbReference type="AlphaFoldDB" id="A0A7L5DSP7"/>
<evidence type="ECO:0000313" key="2">
    <source>
        <dbReference type="EMBL" id="QJD81456.1"/>
    </source>
</evidence>
<accession>A0A7L5DSP7</accession>
<keyword evidence="1" id="KW-1133">Transmembrane helix</keyword>
<dbReference type="EMBL" id="CP051677">
    <property type="protein sequence ID" value="QJD81456.1"/>
    <property type="molecule type" value="Genomic_DNA"/>
</dbReference>
<reference evidence="2 3" key="1">
    <citation type="submission" date="2020-04" db="EMBL/GenBank/DDBJ databases">
        <title>Genome sequencing of novel species.</title>
        <authorList>
            <person name="Heo J."/>
            <person name="Kim S.-J."/>
            <person name="Kim J.-S."/>
            <person name="Hong S.-B."/>
            <person name="Kwon S.-W."/>
        </authorList>
    </citation>
    <scope>NUCLEOTIDE SEQUENCE [LARGE SCALE GENOMIC DNA]</scope>
    <source>
        <strain evidence="2 3">CJU-R4</strain>
    </source>
</reference>